<dbReference type="AlphaFoldDB" id="W4RP11"/>
<keyword evidence="1" id="KW-0812">Transmembrane</keyword>
<protein>
    <submittedName>
        <fullName evidence="2">EcsC protein</fullName>
    </submittedName>
</protein>
<sequence>MKMASLALGEQRKKAATIQGASTGIGGIFTLAIDIPAVLALSLKTIQDIAIIHGYDPRDKKERVFIIKCLQFSSADVVGKQAILNELSDFNNENKSREVISQLQGWREVTLTYTESFGWKKLLQMVPVAGIVFGAFANRSMVSDLAETATMLYQKRRILERLEKRDLIEEK</sequence>
<keyword evidence="1" id="KW-0472">Membrane</keyword>
<reference evidence="2 3" key="1">
    <citation type="submission" date="2013-12" db="EMBL/GenBank/DDBJ databases">
        <title>NBRP : Genome information of microbial organism related human and environment.</title>
        <authorList>
            <person name="Hattori M."/>
            <person name="Oshima K."/>
            <person name="Inaba H."/>
            <person name="Suda W."/>
            <person name="Sakamoto M."/>
            <person name="Iino T."/>
            <person name="Kitahara M."/>
            <person name="Oshida Y."/>
            <person name="Iida T."/>
            <person name="Kudo T."/>
            <person name="Itoh T."/>
            <person name="Ahmed I."/>
            <person name="Ohkuma M."/>
        </authorList>
    </citation>
    <scope>NUCLEOTIDE SEQUENCE [LARGE SCALE GENOMIC DNA]</scope>
    <source>
        <strain evidence="2 3">JCM 21738</strain>
    </source>
</reference>
<evidence type="ECO:0000313" key="3">
    <source>
        <dbReference type="Proteomes" id="UP000018949"/>
    </source>
</evidence>
<dbReference type="InterPro" id="IPR024787">
    <property type="entry name" value="EcsC"/>
</dbReference>
<organism evidence="2 3">
    <name type="scientific">Mesobacillus boroniphilus JCM 21738</name>
    <dbReference type="NCBI Taxonomy" id="1294265"/>
    <lineage>
        <taxon>Bacteria</taxon>
        <taxon>Bacillati</taxon>
        <taxon>Bacillota</taxon>
        <taxon>Bacilli</taxon>
        <taxon>Bacillales</taxon>
        <taxon>Bacillaceae</taxon>
        <taxon>Mesobacillus</taxon>
    </lineage>
</organism>
<evidence type="ECO:0000256" key="1">
    <source>
        <dbReference type="SAM" id="Phobius"/>
    </source>
</evidence>
<dbReference type="eggNOG" id="ENOG502Z89E">
    <property type="taxonomic scope" value="Bacteria"/>
</dbReference>
<dbReference type="PANTHER" id="PTHR41260">
    <property type="entry name" value="PROTEIN ECSC"/>
    <property type="match status" value="1"/>
</dbReference>
<keyword evidence="1" id="KW-1133">Transmembrane helix</keyword>
<dbReference type="EMBL" id="BAUW01000020">
    <property type="protein sequence ID" value="GAE45344.1"/>
    <property type="molecule type" value="Genomic_DNA"/>
</dbReference>
<evidence type="ECO:0000313" key="2">
    <source>
        <dbReference type="EMBL" id="GAE45344.1"/>
    </source>
</evidence>
<feature type="transmembrane region" description="Helical" evidence="1">
    <location>
        <begin position="21"/>
        <end position="43"/>
    </location>
</feature>
<keyword evidence="3" id="KW-1185">Reference proteome</keyword>
<dbReference type="PANTHER" id="PTHR41260:SF1">
    <property type="entry name" value="PROTEIN ECSC"/>
    <property type="match status" value="1"/>
</dbReference>
<proteinExistence type="predicted"/>
<name>W4RP11_9BACI</name>
<comment type="caution">
    <text evidence="2">The sequence shown here is derived from an EMBL/GenBank/DDBJ whole genome shotgun (WGS) entry which is preliminary data.</text>
</comment>
<gene>
    <name evidence="2" type="ORF">JCM21738_2135</name>
</gene>
<dbReference type="Proteomes" id="UP000018949">
    <property type="component" value="Unassembled WGS sequence"/>
</dbReference>
<dbReference type="Pfam" id="PF12787">
    <property type="entry name" value="EcsC"/>
    <property type="match status" value="1"/>
</dbReference>
<accession>W4RP11</accession>